<keyword evidence="10" id="KW-0808">Transferase</keyword>
<keyword evidence="11" id="KW-1185">Reference proteome</keyword>
<comment type="subcellular location">
    <subcellularLocation>
        <location evidence="5">Cytoplasm</location>
    </subcellularLocation>
</comment>
<dbReference type="InterPro" id="IPR035909">
    <property type="entry name" value="CheB_C"/>
</dbReference>
<dbReference type="PROSITE" id="PS50110">
    <property type="entry name" value="RESPONSE_REGULATORY"/>
    <property type="match status" value="1"/>
</dbReference>
<dbReference type="GO" id="GO:0008984">
    <property type="term" value="F:protein-glutamate methylesterase activity"/>
    <property type="evidence" value="ECO:0007669"/>
    <property type="project" value="UniProtKB-EC"/>
</dbReference>
<feature type="active site" evidence="5 6">
    <location>
        <position position="197"/>
    </location>
</feature>
<accession>A0ABY4YBC3</accession>
<dbReference type="PROSITE" id="PS50122">
    <property type="entry name" value="CHEB"/>
    <property type="match status" value="1"/>
</dbReference>
<dbReference type="HAMAP" id="MF_00099">
    <property type="entry name" value="CheB_chemtxs"/>
    <property type="match status" value="1"/>
</dbReference>
<protein>
    <recommendedName>
        <fullName evidence="5">Protein-glutamate methylesterase/protein-glutamine glutaminase</fullName>
        <ecNumber evidence="5">3.1.1.61</ecNumber>
        <ecNumber evidence="5">3.5.1.44</ecNumber>
    </recommendedName>
</protein>
<dbReference type="InterPro" id="IPR008248">
    <property type="entry name" value="CheB-like"/>
</dbReference>
<keyword evidence="3 5" id="KW-0378">Hydrolase</keyword>
<keyword evidence="10" id="KW-0489">Methyltransferase</keyword>
<dbReference type="InterPro" id="IPR001789">
    <property type="entry name" value="Sig_transdc_resp-reg_receiver"/>
</dbReference>
<dbReference type="SMART" id="SM00448">
    <property type="entry name" value="REC"/>
    <property type="match status" value="1"/>
</dbReference>
<dbReference type="EMBL" id="CP071527">
    <property type="protein sequence ID" value="USQ14938.1"/>
    <property type="molecule type" value="Genomic_DNA"/>
</dbReference>
<dbReference type="PANTHER" id="PTHR42872">
    <property type="entry name" value="PROTEIN-GLUTAMATE METHYLESTERASE/PROTEIN-GLUTAMINE GLUTAMINASE"/>
    <property type="match status" value="1"/>
</dbReference>
<dbReference type="CDD" id="cd16432">
    <property type="entry name" value="CheB_Rec"/>
    <property type="match status" value="1"/>
</dbReference>
<evidence type="ECO:0000259" key="9">
    <source>
        <dbReference type="PROSITE" id="PS50122"/>
    </source>
</evidence>
<evidence type="ECO:0000256" key="3">
    <source>
        <dbReference type="ARBA" id="ARBA00022801"/>
    </source>
</evidence>
<feature type="modified residue" description="4-aspartylphosphate" evidence="5 7">
    <location>
        <position position="54"/>
    </location>
</feature>
<organism evidence="10 11">
    <name type="scientific">Legionella lytica</name>
    <dbReference type="NCBI Taxonomy" id="96232"/>
    <lineage>
        <taxon>Bacteria</taxon>
        <taxon>Pseudomonadati</taxon>
        <taxon>Pseudomonadota</taxon>
        <taxon>Gammaproteobacteria</taxon>
        <taxon>Legionellales</taxon>
        <taxon>Legionellaceae</taxon>
        <taxon>Legionella</taxon>
    </lineage>
</organism>
<feature type="active site" evidence="5 6">
    <location>
        <position position="293"/>
    </location>
</feature>
<reference evidence="10" key="1">
    <citation type="submission" date="2021-03" db="EMBL/GenBank/DDBJ databases">
        <title>Legionella lytica PCM 2298.</title>
        <authorList>
            <person name="Koper P."/>
        </authorList>
    </citation>
    <scope>NUCLEOTIDE SEQUENCE</scope>
    <source>
        <strain evidence="10">PCM 2298</strain>
    </source>
</reference>
<proteinExistence type="inferred from homology"/>
<comment type="catalytic activity">
    <reaction evidence="5">
        <text>L-glutaminyl-[protein] + H2O = L-glutamyl-[protein] + NH4(+)</text>
        <dbReference type="Rhea" id="RHEA:16441"/>
        <dbReference type="Rhea" id="RHEA-COMP:10207"/>
        <dbReference type="Rhea" id="RHEA-COMP:10208"/>
        <dbReference type="ChEBI" id="CHEBI:15377"/>
        <dbReference type="ChEBI" id="CHEBI:28938"/>
        <dbReference type="ChEBI" id="CHEBI:29973"/>
        <dbReference type="ChEBI" id="CHEBI:30011"/>
        <dbReference type="EC" id="3.5.1.44"/>
    </reaction>
</comment>
<comment type="function">
    <text evidence="5">Involved in chemotaxis. Part of a chemotaxis signal transduction system that modulates chemotaxis in response to various stimuli. Catalyzes the demethylation of specific methylglutamate residues introduced into the chemoreceptors (methyl-accepting chemotaxis proteins or MCP) by CheR. Also mediates the irreversible deamidation of specific glutamine residues to glutamic acid.</text>
</comment>
<dbReference type="InterPro" id="IPR011006">
    <property type="entry name" value="CheY-like_superfamily"/>
</dbReference>
<evidence type="ECO:0000256" key="1">
    <source>
        <dbReference type="ARBA" id="ARBA00022490"/>
    </source>
</evidence>
<dbReference type="InterPro" id="IPR000673">
    <property type="entry name" value="Sig_transdc_resp-reg_Me-estase"/>
</dbReference>
<dbReference type="PIRSF" id="PIRSF000876">
    <property type="entry name" value="RR_chemtxs_CheB"/>
    <property type="match status" value="1"/>
</dbReference>
<dbReference type="Pfam" id="PF00072">
    <property type="entry name" value="Response_reg"/>
    <property type="match status" value="1"/>
</dbReference>
<evidence type="ECO:0000256" key="7">
    <source>
        <dbReference type="PROSITE-ProRule" id="PRU00169"/>
    </source>
</evidence>
<comment type="similarity">
    <text evidence="5">Belongs to the CheB family.</text>
</comment>
<feature type="domain" description="Response regulatory" evidence="8">
    <location>
        <begin position="3"/>
        <end position="121"/>
    </location>
</feature>
<evidence type="ECO:0000259" key="8">
    <source>
        <dbReference type="PROSITE" id="PS50110"/>
    </source>
</evidence>
<dbReference type="GO" id="GO:0008168">
    <property type="term" value="F:methyltransferase activity"/>
    <property type="evidence" value="ECO:0007669"/>
    <property type="project" value="UniProtKB-KW"/>
</dbReference>
<evidence type="ECO:0000313" key="11">
    <source>
        <dbReference type="Proteomes" id="UP001057474"/>
    </source>
</evidence>
<dbReference type="SUPFAM" id="SSF52738">
    <property type="entry name" value="Methylesterase CheB, C-terminal domain"/>
    <property type="match status" value="1"/>
</dbReference>
<dbReference type="Gene3D" id="3.40.50.2300">
    <property type="match status" value="1"/>
</dbReference>
<evidence type="ECO:0000256" key="4">
    <source>
        <dbReference type="ARBA" id="ARBA00048267"/>
    </source>
</evidence>
<dbReference type="EC" id="3.1.1.61" evidence="5"/>
<dbReference type="Gene3D" id="3.40.50.180">
    <property type="entry name" value="Methylesterase CheB, C-terminal domain"/>
    <property type="match status" value="1"/>
</dbReference>
<dbReference type="SUPFAM" id="SSF52172">
    <property type="entry name" value="CheY-like"/>
    <property type="match status" value="1"/>
</dbReference>
<dbReference type="PANTHER" id="PTHR42872:SF6">
    <property type="entry name" value="PROTEIN-GLUTAMATE METHYLESTERASE_PROTEIN-GLUTAMINE GLUTAMINASE"/>
    <property type="match status" value="1"/>
</dbReference>
<dbReference type="NCBIfam" id="NF001965">
    <property type="entry name" value="PRK00742.1"/>
    <property type="match status" value="1"/>
</dbReference>
<dbReference type="Proteomes" id="UP001057474">
    <property type="component" value="Chromosome"/>
</dbReference>
<feature type="domain" description="CheB-type methylesterase" evidence="9">
    <location>
        <begin position="157"/>
        <end position="346"/>
    </location>
</feature>
<dbReference type="CDD" id="cd17541">
    <property type="entry name" value="REC_CheB-like"/>
    <property type="match status" value="1"/>
</dbReference>
<evidence type="ECO:0000313" key="10">
    <source>
        <dbReference type="EMBL" id="USQ14938.1"/>
    </source>
</evidence>
<dbReference type="RefSeq" id="WP_252581974.1">
    <property type="nucleotide sequence ID" value="NZ_CP071527.1"/>
</dbReference>
<sequence>MIRVLIVDDSPTEVALIQHIIESTHDMVVVGVAKNGKEAIELTAKLKPDLITMDIQMPVIDGLEATRIIMAHHPTPIVVISSTVSDESINATFHILEAGALTALAKPVNIFSPSFKERSVYIIDTLRSLSEIRVTKKPLKASLTDEKRKITAHEHKAKTGQYEIIAIGASVGGPMALKNILSHLTPDFPLPIVVVQHMSNGFIRGFVQWLEQNVSIKVKVPTNGELLERGTVYIAPDKKNLQIEREYDRLTSKLVDGDSSDAFCPSITALLQSVAKVSGKKAIGILLTGMSDDGAEGLLALKQAHGHTLIQDSGSAVVFGMGAVAQSIDAVDQVIELDSIASYLTTICI</sequence>
<feature type="active site" evidence="5 6">
    <location>
        <position position="170"/>
    </location>
</feature>
<keyword evidence="2 5" id="KW-0145">Chemotaxis</keyword>
<evidence type="ECO:0000256" key="6">
    <source>
        <dbReference type="PROSITE-ProRule" id="PRU00050"/>
    </source>
</evidence>
<comment type="domain">
    <text evidence="5">Contains a C-terminal catalytic domain, and an N-terminal region which modulates catalytic activity.</text>
</comment>
<comment type="PTM">
    <text evidence="5">Phosphorylated by CheA. Phosphorylation of the N-terminal regulatory domain activates the methylesterase activity.</text>
</comment>
<name>A0ABY4YBC3_9GAMM</name>
<gene>
    <name evidence="5 10" type="primary">cheB</name>
    <name evidence="10" type="ORF">J2N86_06490</name>
</gene>
<evidence type="ECO:0000256" key="5">
    <source>
        <dbReference type="HAMAP-Rule" id="MF_00099"/>
    </source>
</evidence>
<dbReference type="EC" id="3.5.1.44" evidence="5"/>
<dbReference type="GO" id="GO:0032259">
    <property type="term" value="P:methylation"/>
    <property type="evidence" value="ECO:0007669"/>
    <property type="project" value="UniProtKB-KW"/>
</dbReference>
<dbReference type="Pfam" id="PF01339">
    <property type="entry name" value="CheB_methylest"/>
    <property type="match status" value="1"/>
</dbReference>
<evidence type="ECO:0000256" key="2">
    <source>
        <dbReference type="ARBA" id="ARBA00022500"/>
    </source>
</evidence>
<keyword evidence="5 7" id="KW-0597">Phosphoprotein</keyword>
<keyword evidence="1 5" id="KW-0963">Cytoplasm</keyword>
<comment type="catalytic activity">
    <reaction evidence="4 5">
        <text>[protein]-L-glutamate 5-O-methyl ester + H2O = L-glutamyl-[protein] + methanol + H(+)</text>
        <dbReference type="Rhea" id="RHEA:23236"/>
        <dbReference type="Rhea" id="RHEA-COMP:10208"/>
        <dbReference type="Rhea" id="RHEA-COMP:10311"/>
        <dbReference type="ChEBI" id="CHEBI:15377"/>
        <dbReference type="ChEBI" id="CHEBI:15378"/>
        <dbReference type="ChEBI" id="CHEBI:17790"/>
        <dbReference type="ChEBI" id="CHEBI:29973"/>
        <dbReference type="ChEBI" id="CHEBI:82795"/>
        <dbReference type="EC" id="3.1.1.61"/>
    </reaction>
</comment>